<evidence type="ECO:0000256" key="1">
    <source>
        <dbReference type="SAM" id="MobiDB-lite"/>
    </source>
</evidence>
<keyword evidence="2" id="KW-1133">Transmembrane helix</keyword>
<dbReference type="Proteomes" id="UP001190466">
    <property type="component" value="Chromosome"/>
</dbReference>
<feature type="transmembrane region" description="Helical" evidence="2">
    <location>
        <begin position="89"/>
        <end position="110"/>
    </location>
</feature>
<organism evidence="4 5">
    <name type="scientific">[Mycobacterium] wendilense</name>
    <dbReference type="NCBI Taxonomy" id="3064284"/>
    <lineage>
        <taxon>Bacteria</taxon>
        <taxon>Bacillati</taxon>
        <taxon>Actinomycetota</taxon>
        <taxon>Actinomycetes</taxon>
        <taxon>Mycobacteriales</taxon>
        <taxon>Mycobacteriaceae</taxon>
        <taxon>Mycolicibacter</taxon>
    </lineage>
</organism>
<feature type="compositionally biased region" description="Low complexity" evidence="1">
    <location>
        <begin position="250"/>
        <end position="280"/>
    </location>
</feature>
<name>A0ABM9MH40_9MYCO</name>
<dbReference type="RefSeq" id="WP_316510843.1">
    <property type="nucleotide sequence ID" value="NZ_OY726395.1"/>
</dbReference>
<feature type="compositionally biased region" description="Low complexity" evidence="1">
    <location>
        <begin position="288"/>
        <end position="312"/>
    </location>
</feature>
<feature type="compositionally biased region" description="Pro residues" evidence="1">
    <location>
        <begin position="206"/>
        <end position="219"/>
    </location>
</feature>
<dbReference type="Pfam" id="PF16751">
    <property type="entry name" value="RsdA_SigD_bd"/>
    <property type="match status" value="1"/>
</dbReference>
<accession>A0ABM9MH40</accession>
<feature type="domain" description="Anti-sigma-D factor RsdA sigma factor binding region" evidence="3">
    <location>
        <begin position="14"/>
        <end position="56"/>
    </location>
</feature>
<reference evidence="4 5" key="1">
    <citation type="submission" date="2023-08" db="EMBL/GenBank/DDBJ databases">
        <authorList>
            <person name="Folkvardsen B D."/>
            <person name="Norman A."/>
        </authorList>
    </citation>
    <scope>NUCLEOTIDE SEQUENCE [LARGE SCALE GENOMIC DNA]</scope>
    <source>
        <strain evidence="4 5">Mu0050</strain>
    </source>
</reference>
<feature type="compositionally biased region" description="Low complexity" evidence="1">
    <location>
        <begin position="220"/>
        <end position="236"/>
    </location>
</feature>
<evidence type="ECO:0000313" key="4">
    <source>
        <dbReference type="EMBL" id="CAJ1585080.1"/>
    </source>
</evidence>
<feature type="compositionally biased region" description="Low complexity" evidence="1">
    <location>
        <begin position="320"/>
        <end position="356"/>
    </location>
</feature>
<keyword evidence="2" id="KW-0472">Membrane</keyword>
<keyword evidence="2" id="KW-0812">Transmembrane</keyword>
<sequence length="397" mass="40540">MPDFRPGSGQGPESLDDIARTDQLLDALAGQRRVRPADRADAELFALLEDWRDGVRGPSVRRFITEDEAAVAIQDGLAAQTPKPRPRRALTVVASLAAGVLAIGGFGALVGGAQPGDSMYGLRTALFGESPSVRDDRVTLAAQTEMAEVQQLIERGDWEQAQAKLEQVSTSVQTVGDVEHKADLIQQWNELSVKVGTRDPQATLPPVTPGAPAVPPPPGVTLLELPAPVAPTTTAPSDPGTVPAEDEETTVVPGETTEPTTGPADPTTEPAGPTTDPAEPGVEPTTGPSAEPTEPGAEPTTEPAAPTSSAAPSPTPTPSSAPRATSTPAPSTTPSAPPVAEAPEPAVTTVPTSAVVIESSRPEEAVPAPATEPEPVEAVEEAVTTTPAADVPTGEVG</sequence>
<protein>
    <submittedName>
        <fullName evidence="4">Anti-sigma-D factor RsdA</fullName>
    </submittedName>
</protein>
<feature type="region of interest" description="Disordered" evidence="1">
    <location>
        <begin position="199"/>
        <end position="397"/>
    </location>
</feature>
<gene>
    <name evidence="4" type="ORF">MU0050_003522</name>
</gene>
<dbReference type="PRINTS" id="PR01217">
    <property type="entry name" value="PRICHEXTENSN"/>
</dbReference>
<proteinExistence type="predicted"/>
<evidence type="ECO:0000313" key="5">
    <source>
        <dbReference type="Proteomes" id="UP001190466"/>
    </source>
</evidence>
<keyword evidence="5" id="KW-1185">Reference proteome</keyword>
<evidence type="ECO:0000256" key="2">
    <source>
        <dbReference type="SAM" id="Phobius"/>
    </source>
</evidence>
<dbReference type="EMBL" id="OY726395">
    <property type="protein sequence ID" value="CAJ1585080.1"/>
    <property type="molecule type" value="Genomic_DNA"/>
</dbReference>
<evidence type="ECO:0000259" key="3">
    <source>
        <dbReference type="Pfam" id="PF16751"/>
    </source>
</evidence>
<feature type="compositionally biased region" description="Low complexity" evidence="1">
    <location>
        <begin position="381"/>
        <end position="397"/>
    </location>
</feature>
<dbReference type="InterPro" id="IPR031928">
    <property type="entry name" value="RsdA_SigD-bd"/>
</dbReference>
<dbReference type="Gene3D" id="6.10.250.1300">
    <property type="match status" value="1"/>
</dbReference>